<organism evidence="6 7">
    <name type="scientific">Rhynchospora breviuscula</name>
    <dbReference type="NCBI Taxonomy" id="2022672"/>
    <lineage>
        <taxon>Eukaryota</taxon>
        <taxon>Viridiplantae</taxon>
        <taxon>Streptophyta</taxon>
        <taxon>Embryophyta</taxon>
        <taxon>Tracheophyta</taxon>
        <taxon>Spermatophyta</taxon>
        <taxon>Magnoliopsida</taxon>
        <taxon>Liliopsida</taxon>
        <taxon>Poales</taxon>
        <taxon>Cyperaceae</taxon>
        <taxon>Cyperoideae</taxon>
        <taxon>Rhynchosporeae</taxon>
        <taxon>Rhynchospora</taxon>
    </lineage>
</organism>
<dbReference type="Proteomes" id="UP001151287">
    <property type="component" value="Unassembled WGS sequence"/>
</dbReference>
<dbReference type="EMBL" id="JAMQYH010000001">
    <property type="protein sequence ID" value="KAJ1701684.1"/>
    <property type="molecule type" value="Genomic_DNA"/>
</dbReference>
<comment type="pathway">
    <text evidence="2">Protein modification; protein ubiquitination.</text>
</comment>
<accession>A0A9Q0HWY2</accession>
<name>A0A9Q0HWY2_9POAL</name>
<proteinExistence type="predicted"/>
<dbReference type="OrthoDB" id="1855062at2759"/>
<feature type="region of interest" description="Disordered" evidence="4">
    <location>
        <begin position="41"/>
        <end position="108"/>
    </location>
</feature>
<feature type="compositionally biased region" description="Polar residues" evidence="4">
    <location>
        <begin position="55"/>
        <end position="70"/>
    </location>
</feature>
<dbReference type="Gene3D" id="3.30.710.10">
    <property type="entry name" value="Potassium Channel Kv1.1, Chain A"/>
    <property type="match status" value="1"/>
</dbReference>
<protein>
    <recommendedName>
        <fullName evidence="5">At3g05675-like ankyrin-like domain-containing protein</fullName>
    </recommendedName>
</protein>
<dbReference type="PANTHER" id="PTHR31060">
    <property type="entry name" value="OSJNBA0011J08.25 PROTEIN-RELATED"/>
    <property type="match status" value="1"/>
</dbReference>
<evidence type="ECO:0000256" key="3">
    <source>
        <dbReference type="ARBA" id="ARBA00022786"/>
    </source>
</evidence>
<evidence type="ECO:0000313" key="7">
    <source>
        <dbReference type="Proteomes" id="UP001151287"/>
    </source>
</evidence>
<dbReference type="SUPFAM" id="SSF54695">
    <property type="entry name" value="POZ domain"/>
    <property type="match status" value="1"/>
</dbReference>
<evidence type="ECO:0000259" key="5">
    <source>
        <dbReference type="Pfam" id="PF25553"/>
    </source>
</evidence>
<comment type="caution">
    <text evidence="6">The sequence shown here is derived from an EMBL/GenBank/DDBJ whole genome shotgun (WGS) entry which is preliminary data.</text>
</comment>
<sequence length="509" mass="57623">MAEFSVGELRAQHTRIRNVPIAVTPEGFWCCPSPAALQKSLKNQAPQNRPHKVSPPNSKASSVQRAPTISSEKRTISNPNTENPNPSSNPSKVAEKPQQKHKISVGFGQPETSDFKVVLRGKDGIVVKMSVHRNVLLENSNYFSEKLCENSPISCAEIPDCDDVEIYVETVGLMYCKDVKHRLVKQSVPRVLRILKVAEFLGFRSCFVSCLDYLEAVPWVGDEEENVVSYLRHLQIDTKDCYGISPLLRRVSSNMQNDAPNNTLAQIIELVLKSSEDRARREMKSVVSKLLKENSSSTNGSTDICIETLYKSCQVCLDSLLNLFRQASEPEFGNKTAEVRDTTNRGIALEADNLLWLLEILCDRHVGDDFVIKWSGQDELAGHHAKLPIMSRHLVSCITARIFVGIGKGEVLPSKETRQQLIHVWFQPLIDDYNWLQHACRPFDRKVVEEGIGRTILTLPLEEQQSILLTWMGRFLKAGDACPNLQRAFEVWWRRTFIRPYVEQEGNRN</sequence>
<reference evidence="6" key="1">
    <citation type="journal article" date="2022" name="Cell">
        <title>Repeat-based holocentromeres influence genome architecture and karyotype evolution.</title>
        <authorList>
            <person name="Hofstatter P.G."/>
            <person name="Thangavel G."/>
            <person name="Lux T."/>
            <person name="Neumann P."/>
            <person name="Vondrak T."/>
            <person name="Novak P."/>
            <person name="Zhang M."/>
            <person name="Costa L."/>
            <person name="Castellani M."/>
            <person name="Scott A."/>
            <person name="Toegelov H."/>
            <person name="Fuchs J."/>
            <person name="Mata-Sucre Y."/>
            <person name="Dias Y."/>
            <person name="Vanzela A.L.L."/>
            <person name="Huettel B."/>
            <person name="Almeida C.C.S."/>
            <person name="Simkova H."/>
            <person name="Souza G."/>
            <person name="Pedrosa-Harand A."/>
            <person name="Macas J."/>
            <person name="Mayer K.F.X."/>
            <person name="Houben A."/>
            <person name="Marques A."/>
        </authorList>
    </citation>
    <scope>NUCLEOTIDE SEQUENCE</scope>
    <source>
        <strain evidence="6">RhyBre1mFocal</strain>
    </source>
</reference>
<feature type="compositionally biased region" description="Low complexity" evidence="4">
    <location>
        <begin position="77"/>
        <end position="91"/>
    </location>
</feature>
<dbReference type="InterPro" id="IPR058039">
    <property type="entry name" value="At3g05675-like_ankyrin"/>
</dbReference>
<keyword evidence="7" id="KW-1185">Reference proteome</keyword>
<evidence type="ECO:0000256" key="4">
    <source>
        <dbReference type="SAM" id="MobiDB-lite"/>
    </source>
</evidence>
<dbReference type="AlphaFoldDB" id="A0A9Q0HWY2"/>
<evidence type="ECO:0000313" key="6">
    <source>
        <dbReference type="EMBL" id="KAJ1701684.1"/>
    </source>
</evidence>
<dbReference type="InterPro" id="IPR038920">
    <property type="entry name" value="At3g05675-like"/>
</dbReference>
<dbReference type="Pfam" id="PF25553">
    <property type="entry name" value="BTB-POZ_ANK-like"/>
    <property type="match status" value="1"/>
</dbReference>
<evidence type="ECO:0000256" key="2">
    <source>
        <dbReference type="ARBA" id="ARBA00004906"/>
    </source>
</evidence>
<evidence type="ECO:0000256" key="1">
    <source>
        <dbReference type="ARBA" id="ARBA00002668"/>
    </source>
</evidence>
<dbReference type="InterPro" id="IPR011333">
    <property type="entry name" value="SKP1/BTB/POZ_sf"/>
</dbReference>
<keyword evidence="3" id="KW-0833">Ubl conjugation pathway</keyword>
<feature type="domain" description="At3g05675-like ankyrin-like" evidence="5">
    <location>
        <begin position="262"/>
        <end position="499"/>
    </location>
</feature>
<comment type="function">
    <text evidence="1">May act as a substrate-specific adapter of an E3 ubiquitin-protein ligase complex (CUL3-RBX1-BTB) which mediates the ubiquitination and subsequent proteasomal degradation of target proteins.</text>
</comment>
<gene>
    <name evidence="6" type="ORF">LUZ63_001463</name>
</gene>
<dbReference type="PANTHER" id="PTHR31060:SF5">
    <property type="entry name" value="PRLI-INTERACTING FACTOR G, PUTATIVE, EXPRESSED-RELATED"/>
    <property type="match status" value="1"/>
</dbReference>